<protein>
    <submittedName>
        <fullName evidence="2">Putative ovule protein</fullName>
    </submittedName>
</protein>
<name>A0A0V0GGM1_SOLCH</name>
<dbReference type="EMBL" id="GEDG01041087">
    <property type="protein sequence ID" value="JAP06502.1"/>
    <property type="molecule type" value="Transcribed_RNA"/>
</dbReference>
<keyword evidence="1" id="KW-0472">Membrane</keyword>
<dbReference type="AlphaFoldDB" id="A0A0V0GGM1"/>
<proteinExistence type="predicted"/>
<keyword evidence="1" id="KW-0812">Transmembrane</keyword>
<accession>A0A0V0GGM1</accession>
<organism evidence="2">
    <name type="scientific">Solanum chacoense</name>
    <name type="common">Chaco potato</name>
    <dbReference type="NCBI Taxonomy" id="4108"/>
    <lineage>
        <taxon>Eukaryota</taxon>
        <taxon>Viridiplantae</taxon>
        <taxon>Streptophyta</taxon>
        <taxon>Embryophyta</taxon>
        <taxon>Tracheophyta</taxon>
        <taxon>Spermatophyta</taxon>
        <taxon>Magnoliopsida</taxon>
        <taxon>eudicotyledons</taxon>
        <taxon>Gunneridae</taxon>
        <taxon>Pentapetalae</taxon>
        <taxon>asterids</taxon>
        <taxon>lamiids</taxon>
        <taxon>Solanales</taxon>
        <taxon>Solanaceae</taxon>
        <taxon>Solanoideae</taxon>
        <taxon>Solaneae</taxon>
        <taxon>Solanum</taxon>
    </lineage>
</organism>
<feature type="non-terminal residue" evidence="2">
    <location>
        <position position="1"/>
    </location>
</feature>
<keyword evidence="1" id="KW-1133">Transmembrane helix</keyword>
<feature type="transmembrane region" description="Helical" evidence="1">
    <location>
        <begin position="6"/>
        <end position="25"/>
    </location>
</feature>
<reference evidence="2" key="1">
    <citation type="submission" date="2015-12" db="EMBL/GenBank/DDBJ databases">
        <title>Gene expression during late stages of embryo sac development: a critical building block for successful pollen-pistil interactions.</title>
        <authorList>
            <person name="Liu Y."/>
            <person name="Joly V."/>
            <person name="Sabar M."/>
            <person name="Matton D.P."/>
        </authorList>
    </citation>
    <scope>NUCLEOTIDE SEQUENCE</scope>
</reference>
<evidence type="ECO:0000313" key="2">
    <source>
        <dbReference type="EMBL" id="JAP06502.1"/>
    </source>
</evidence>
<evidence type="ECO:0000256" key="1">
    <source>
        <dbReference type="SAM" id="Phobius"/>
    </source>
</evidence>
<sequence>FQNTLFNLLFFITILLLKILFFRSANRRFHLLSKSSSPGLPNCRFYFLCYSDSFNFRKRIRKNLSRK</sequence>